<evidence type="ECO:0000313" key="3">
    <source>
        <dbReference type="Proteomes" id="UP000798808"/>
    </source>
</evidence>
<dbReference type="InterPro" id="IPR016181">
    <property type="entry name" value="Acyl_CoA_acyltransferase"/>
</dbReference>
<name>A0ABW9RKE3_9BACT</name>
<dbReference type="InterPro" id="IPR000182">
    <property type="entry name" value="GNAT_dom"/>
</dbReference>
<comment type="caution">
    <text evidence="2">The sequence shown here is derived from an EMBL/GenBank/DDBJ whole genome shotgun (WGS) entry which is preliminary data.</text>
</comment>
<sequence length="199" mass="23524">MTTASGKSGFPKGLKETDILLIESERLIIRNLQVDDLKNFLDYRTDPEVCRYQDWEVLDEAFARNFIDEQMHKSLDDLEEWIQLGIELKIEERLIGDLALRRHDRNGSIVEIGYAISPAYQRKGYAYEAVNCIIHHLFTEHEVHRITARIDPRNEGSLALLNRLNFVQEGRIRKCFYDEFDQEWVDEIMFGLLKEDYLR</sequence>
<evidence type="ECO:0000313" key="2">
    <source>
        <dbReference type="EMBL" id="MTI24441.1"/>
    </source>
</evidence>
<protein>
    <submittedName>
        <fullName evidence="2">N-acetyltransferase</fullName>
    </submittedName>
</protein>
<dbReference type="PANTHER" id="PTHR43792:SF1">
    <property type="entry name" value="N-ACETYLTRANSFERASE DOMAIN-CONTAINING PROTEIN"/>
    <property type="match status" value="1"/>
</dbReference>
<dbReference type="Pfam" id="PF13302">
    <property type="entry name" value="Acetyltransf_3"/>
    <property type="match status" value="1"/>
</dbReference>
<dbReference type="PANTHER" id="PTHR43792">
    <property type="entry name" value="GNAT FAMILY, PUTATIVE (AFU_ORTHOLOGUE AFUA_3G00765)-RELATED-RELATED"/>
    <property type="match status" value="1"/>
</dbReference>
<gene>
    <name evidence="2" type="ORF">E1163_05730</name>
</gene>
<organism evidence="2 3">
    <name type="scientific">Fulvivirga kasyanovii</name>
    <dbReference type="NCBI Taxonomy" id="396812"/>
    <lineage>
        <taxon>Bacteria</taxon>
        <taxon>Pseudomonadati</taxon>
        <taxon>Bacteroidota</taxon>
        <taxon>Cytophagia</taxon>
        <taxon>Cytophagales</taxon>
        <taxon>Fulvivirgaceae</taxon>
        <taxon>Fulvivirga</taxon>
    </lineage>
</organism>
<keyword evidence="3" id="KW-1185">Reference proteome</keyword>
<dbReference type="CDD" id="cd04301">
    <property type="entry name" value="NAT_SF"/>
    <property type="match status" value="1"/>
</dbReference>
<dbReference type="EMBL" id="SMLW01000414">
    <property type="protein sequence ID" value="MTI24441.1"/>
    <property type="molecule type" value="Genomic_DNA"/>
</dbReference>
<reference evidence="2 3" key="1">
    <citation type="submission" date="2019-02" db="EMBL/GenBank/DDBJ databases">
        <authorList>
            <person name="Goldberg S.R."/>
            <person name="Haltli B.A."/>
            <person name="Correa H."/>
            <person name="Russell K.G."/>
        </authorList>
    </citation>
    <scope>NUCLEOTIDE SEQUENCE [LARGE SCALE GENOMIC DNA]</scope>
    <source>
        <strain evidence="2 3">JCM 16186</strain>
    </source>
</reference>
<dbReference type="Gene3D" id="3.40.630.30">
    <property type="match status" value="1"/>
</dbReference>
<dbReference type="SUPFAM" id="SSF55729">
    <property type="entry name" value="Acyl-CoA N-acyltransferases (Nat)"/>
    <property type="match status" value="1"/>
</dbReference>
<dbReference type="InterPro" id="IPR051531">
    <property type="entry name" value="N-acetyltransferase"/>
</dbReference>
<feature type="domain" description="N-acetyltransferase" evidence="1">
    <location>
        <begin position="27"/>
        <end position="191"/>
    </location>
</feature>
<dbReference type="RefSeq" id="WP_155170417.1">
    <property type="nucleotide sequence ID" value="NZ_BAAAFL010000015.1"/>
</dbReference>
<dbReference type="Proteomes" id="UP000798808">
    <property type="component" value="Unassembled WGS sequence"/>
</dbReference>
<accession>A0ABW9RKE3</accession>
<evidence type="ECO:0000259" key="1">
    <source>
        <dbReference type="PROSITE" id="PS51186"/>
    </source>
</evidence>
<proteinExistence type="predicted"/>
<dbReference type="PROSITE" id="PS51186">
    <property type="entry name" value="GNAT"/>
    <property type="match status" value="1"/>
</dbReference>